<dbReference type="EMBL" id="JBAHYK010003874">
    <property type="protein sequence ID" value="KAL0563146.1"/>
    <property type="molecule type" value="Genomic_DNA"/>
</dbReference>
<dbReference type="Proteomes" id="UP001465976">
    <property type="component" value="Unassembled WGS sequence"/>
</dbReference>
<organism evidence="2 3">
    <name type="scientific">Marasmius crinis-equi</name>
    <dbReference type="NCBI Taxonomy" id="585013"/>
    <lineage>
        <taxon>Eukaryota</taxon>
        <taxon>Fungi</taxon>
        <taxon>Dikarya</taxon>
        <taxon>Basidiomycota</taxon>
        <taxon>Agaricomycotina</taxon>
        <taxon>Agaricomycetes</taxon>
        <taxon>Agaricomycetidae</taxon>
        <taxon>Agaricales</taxon>
        <taxon>Marasmiineae</taxon>
        <taxon>Marasmiaceae</taxon>
        <taxon>Marasmius</taxon>
    </lineage>
</organism>
<evidence type="ECO:0000259" key="1">
    <source>
        <dbReference type="Pfam" id="PF12697"/>
    </source>
</evidence>
<dbReference type="InterPro" id="IPR000073">
    <property type="entry name" value="AB_hydrolase_1"/>
</dbReference>
<accession>A0ABR3EJZ7</accession>
<dbReference type="InterPro" id="IPR029058">
    <property type="entry name" value="AB_hydrolase_fold"/>
</dbReference>
<proteinExistence type="predicted"/>
<comment type="caution">
    <text evidence="2">The sequence shown here is derived from an EMBL/GenBank/DDBJ whole genome shotgun (WGS) entry which is preliminary data.</text>
</comment>
<dbReference type="Pfam" id="PF12697">
    <property type="entry name" value="Abhydrolase_6"/>
    <property type="match status" value="1"/>
</dbReference>
<keyword evidence="3" id="KW-1185">Reference proteome</keyword>
<dbReference type="SUPFAM" id="SSF53474">
    <property type="entry name" value="alpha/beta-Hydrolases"/>
    <property type="match status" value="1"/>
</dbReference>
<evidence type="ECO:0000313" key="2">
    <source>
        <dbReference type="EMBL" id="KAL0563146.1"/>
    </source>
</evidence>
<gene>
    <name evidence="2" type="ORF">V5O48_018930</name>
</gene>
<sequence length="361" mass="40368">MVLTEKTYSIADDVRFFFTDSGAPPDSKGYTTLVAIHGLGFTGAIFEKLQSQAQTHNLRIVALNRRDYPGSTPFSDVELEDLKSGDEARARRVFDSAGLHIALFLRKLIEEEGIPLPSEEAGRRGGIAVMGWSLGALTAMLPFAVPKSVLGEATYGLLERYVRGLIILDPPYSALGYPDPSYIKVEKMYNAFTDPTANGLEGVWDKFVHLASSRYQYDTVRDGVPITESIEKTGLLSRTDQCLADSWSREELERLSTAGAIVRGDFAMHGCTGILNKITRQVLVAPESRAATFFPRLSITYLYATQSIWTTIVGYIETRKLYQEHKETIRTINFVELKGSDHFVHYNNPEYFLKITKEILT</sequence>
<feature type="domain" description="AB hydrolase-1" evidence="1">
    <location>
        <begin position="33"/>
        <end position="352"/>
    </location>
</feature>
<dbReference type="Gene3D" id="3.40.50.1820">
    <property type="entry name" value="alpha/beta hydrolase"/>
    <property type="match status" value="1"/>
</dbReference>
<protein>
    <recommendedName>
        <fullName evidence="1">AB hydrolase-1 domain-containing protein</fullName>
    </recommendedName>
</protein>
<name>A0ABR3EJZ7_9AGAR</name>
<evidence type="ECO:0000313" key="3">
    <source>
        <dbReference type="Proteomes" id="UP001465976"/>
    </source>
</evidence>
<reference evidence="2 3" key="1">
    <citation type="submission" date="2024-02" db="EMBL/GenBank/DDBJ databases">
        <title>A draft genome for the cacao thread blight pathogen Marasmius crinis-equi.</title>
        <authorList>
            <person name="Cohen S.P."/>
            <person name="Baruah I.K."/>
            <person name="Amoako-Attah I."/>
            <person name="Bukari Y."/>
            <person name="Meinhardt L.W."/>
            <person name="Bailey B.A."/>
        </authorList>
    </citation>
    <scope>NUCLEOTIDE SEQUENCE [LARGE SCALE GENOMIC DNA]</scope>
    <source>
        <strain evidence="2 3">GH-76</strain>
    </source>
</reference>